<evidence type="ECO:0000256" key="1">
    <source>
        <dbReference type="SAM" id="Phobius"/>
    </source>
</evidence>
<proteinExistence type="predicted"/>
<organism evidence="2 3">
    <name type="scientific">Mucilaginibacter frigoritolerans</name>
    <dbReference type="NCBI Taxonomy" id="652788"/>
    <lineage>
        <taxon>Bacteria</taxon>
        <taxon>Pseudomonadati</taxon>
        <taxon>Bacteroidota</taxon>
        <taxon>Sphingobacteriia</taxon>
        <taxon>Sphingobacteriales</taxon>
        <taxon>Sphingobacteriaceae</taxon>
        <taxon>Mucilaginibacter</taxon>
    </lineage>
</organism>
<keyword evidence="3" id="KW-1185">Reference proteome</keyword>
<reference evidence="2 3" key="1">
    <citation type="submission" date="2019-07" db="EMBL/GenBank/DDBJ databases">
        <title>Genomic Encyclopedia of Archaeal and Bacterial Type Strains, Phase II (KMG-II): from individual species to whole genera.</title>
        <authorList>
            <person name="Goeker M."/>
        </authorList>
    </citation>
    <scope>NUCLEOTIDE SEQUENCE [LARGE SCALE GENOMIC DNA]</scope>
    <source>
        <strain evidence="2 3">ATCC BAA-1854</strain>
    </source>
</reference>
<keyword evidence="1" id="KW-0812">Transmembrane</keyword>
<protein>
    <submittedName>
        <fullName evidence="2">Uncharacterized protein</fullName>
    </submittedName>
</protein>
<keyword evidence="1" id="KW-1133">Transmembrane helix</keyword>
<dbReference type="Proteomes" id="UP000317010">
    <property type="component" value="Unassembled WGS sequence"/>
</dbReference>
<feature type="transmembrane region" description="Helical" evidence="1">
    <location>
        <begin position="36"/>
        <end position="57"/>
    </location>
</feature>
<dbReference type="EMBL" id="VLLI01000009">
    <property type="protein sequence ID" value="TWI98177.1"/>
    <property type="molecule type" value="Genomic_DNA"/>
</dbReference>
<name>A0A562TX96_9SPHI</name>
<comment type="caution">
    <text evidence="2">The sequence shown here is derived from an EMBL/GenBank/DDBJ whole genome shotgun (WGS) entry which is preliminary data.</text>
</comment>
<accession>A0A562TX96</accession>
<evidence type="ECO:0000313" key="3">
    <source>
        <dbReference type="Proteomes" id="UP000317010"/>
    </source>
</evidence>
<gene>
    <name evidence="2" type="ORF">JN11_03256</name>
</gene>
<feature type="transmembrane region" description="Helical" evidence="1">
    <location>
        <begin position="7"/>
        <end position="24"/>
    </location>
</feature>
<dbReference type="AlphaFoldDB" id="A0A562TX96"/>
<dbReference type="RefSeq" id="WP_144914162.1">
    <property type="nucleotide sequence ID" value="NZ_VLLI01000009.1"/>
</dbReference>
<keyword evidence="1" id="KW-0472">Membrane</keyword>
<evidence type="ECO:0000313" key="2">
    <source>
        <dbReference type="EMBL" id="TWI98177.1"/>
    </source>
</evidence>
<sequence length="64" mass="7171">MDKNASKAIWVLFLSLVSAIGLLFDDNVMGNIFVKIIVIAGVSILSLFFLIVVYFLISDYSRKK</sequence>